<organism evidence="4 5">
    <name type="scientific">Trypanosoma congolense (strain IL3000)</name>
    <dbReference type="NCBI Taxonomy" id="1068625"/>
    <lineage>
        <taxon>Eukaryota</taxon>
        <taxon>Discoba</taxon>
        <taxon>Euglenozoa</taxon>
        <taxon>Kinetoplastea</taxon>
        <taxon>Metakinetoplastina</taxon>
        <taxon>Trypanosomatida</taxon>
        <taxon>Trypanosomatidae</taxon>
        <taxon>Trypanosoma</taxon>
        <taxon>Nannomonas</taxon>
    </lineage>
</organism>
<sequence>MSDLLEFFVPSHARDLENIDKTGTNQYHVTEACEFDVPQRQQLDDLTRIFDCIHRERAPTAIFSKPELFSVLFSYIKAMEDRDTSSLVAREARHKICHDSAERLKKLLLACVSYLKKNEGTALKENVLMSSRSAIKMYVFILCNTLLSTAPSVEDDDGVPGSFNRATRKRKRTRGDQEAGIGEDSSGVDQDGREQALSALVDVCSQDISRLWPGGVLEESMLNLMFRMLLHMITQKCNIHADAQSVSGALVILLLKLSTQIMARGSVEPNDFVCPMIELALKSEATTMFFTRFISEAENENVLGVHVERVVAAFVEGVCSAALYDVVGDPVAAKSVALFLSEVARKCVSVTARMSDSLKQMINSESYEVRKSVVTCITEIIIQRYGGLNCTDEGEETRNVYLSEMLSRLVDCNPFVRNHTLHMWDKLLEGRAVPKRYRVLLTEAVVSRLEDRNYLVRDSALQVIVSILNRSWFGHLLTTSLLNDKLNEITLSGRDLFDSESKYMDCLESARKVFRNSGNNIEKSNEEIEEAPMRMEVTKEQESAIER</sequence>
<dbReference type="GO" id="GO:0042393">
    <property type="term" value="F:histone binding"/>
    <property type="evidence" value="ECO:0007669"/>
    <property type="project" value="TreeGrafter"/>
</dbReference>
<evidence type="ECO:0000256" key="1">
    <source>
        <dbReference type="ARBA" id="ARBA00023067"/>
    </source>
</evidence>
<dbReference type="InterPro" id="IPR024324">
    <property type="entry name" value="Condensin_cplx_su1_N"/>
</dbReference>
<evidence type="ECO:0000256" key="2">
    <source>
        <dbReference type="SAM" id="MobiDB-lite"/>
    </source>
</evidence>
<dbReference type="PANTHER" id="PTHR14222:SF2">
    <property type="entry name" value="CONDENSIN COMPLEX SUBUNIT 1"/>
    <property type="match status" value="1"/>
</dbReference>
<dbReference type="AlphaFoldDB" id="F9WID6"/>
<feature type="domain" description="Condensin complex subunit 1 N-terminal" evidence="3">
    <location>
        <begin position="117"/>
        <end position="233"/>
    </location>
</feature>
<keyword evidence="1" id="KW-0226">DNA condensation</keyword>
<feature type="region of interest" description="Disordered" evidence="2">
    <location>
        <begin position="153"/>
        <end position="190"/>
    </location>
</feature>
<evidence type="ECO:0000313" key="5">
    <source>
        <dbReference type="Proteomes" id="UP000000702"/>
    </source>
</evidence>
<dbReference type="Pfam" id="PF12922">
    <property type="entry name" value="Cnd1_N"/>
    <property type="match status" value="1"/>
</dbReference>
<dbReference type="Proteomes" id="UP000000702">
    <property type="component" value="Unassembled WGS sequence"/>
</dbReference>
<dbReference type="InterPro" id="IPR011989">
    <property type="entry name" value="ARM-like"/>
</dbReference>
<gene>
    <name evidence="4" type="ORF">TCIL3000_0_19360</name>
</gene>
<accession>F9WID6</accession>
<dbReference type="VEuPathDB" id="TriTrypDB:TcIL3000_0_19360"/>
<dbReference type="PANTHER" id="PTHR14222">
    <property type="entry name" value="CONDENSIN"/>
    <property type="match status" value="1"/>
</dbReference>
<dbReference type="GO" id="GO:0007076">
    <property type="term" value="P:mitotic chromosome condensation"/>
    <property type="evidence" value="ECO:0007669"/>
    <property type="project" value="InterPro"/>
</dbReference>
<dbReference type="SUPFAM" id="SSF48371">
    <property type="entry name" value="ARM repeat"/>
    <property type="match status" value="1"/>
</dbReference>
<reference evidence="5" key="1">
    <citation type="submission" date="2011-07" db="EMBL/GenBank/DDBJ databases">
        <title>Divergent evolution of antigenic variation in African trypanosomes.</title>
        <authorList>
            <person name="Jackson A.P."/>
            <person name="Berry A."/>
            <person name="Allison H.C."/>
            <person name="Burton P."/>
            <person name="Anderson J."/>
            <person name="Aslett M."/>
            <person name="Brown R."/>
            <person name="Corton N."/>
            <person name="Harris D."/>
            <person name="Hauser H."/>
            <person name="Gamble J."/>
            <person name="Gilderthorp R."/>
            <person name="McQuillan J."/>
            <person name="Quail M.A."/>
            <person name="Sanders M."/>
            <person name="Van Tonder A."/>
            <person name="Ginger M.L."/>
            <person name="Donelson J.E."/>
            <person name="Field M.C."/>
            <person name="Barry J.D."/>
            <person name="Berriman M."/>
            <person name="Hertz-Fowler C."/>
        </authorList>
    </citation>
    <scope>NUCLEOTIDE SEQUENCE [LARGE SCALE GENOMIC DNA]</scope>
    <source>
        <strain evidence="5">IL3000</strain>
    </source>
</reference>
<dbReference type="GO" id="GO:0000779">
    <property type="term" value="C:condensed chromosome, centromeric region"/>
    <property type="evidence" value="ECO:0007669"/>
    <property type="project" value="TreeGrafter"/>
</dbReference>
<dbReference type="GO" id="GO:0000796">
    <property type="term" value="C:condensin complex"/>
    <property type="evidence" value="ECO:0007669"/>
    <property type="project" value="TreeGrafter"/>
</dbReference>
<dbReference type="InterPro" id="IPR026971">
    <property type="entry name" value="CND1/NCAPD3"/>
</dbReference>
<dbReference type="EMBL" id="CAEQ01002570">
    <property type="protein sequence ID" value="CCD17083.1"/>
    <property type="molecule type" value="Genomic_DNA"/>
</dbReference>
<evidence type="ECO:0000259" key="3">
    <source>
        <dbReference type="Pfam" id="PF12922"/>
    </source>
</evidence>
<proteinExistence type="predicted"/>
<feature type="non-terminal residue" evidence="4">
    <location>
        <position position="547"/>
    </location>
</feature>
<name>F9WID6_TRYCI</name>
<dbReference type="InterPro" id="IPR016024">
    <property type="entry name" value="ARM-type_fold"/>
</dbReference>
<comment type="caution">
    <text evidence="4">The sequence shown here is derived from an EMBL/GenBank/DDBJ whole genome shotgun (WGS) entry which is preliminary data.</text>
</comment>
<keyword evidence="5" id="KW-1185">Reference proteome</keyword>
<evidence type="ECO:0000313" key="4">
    <source>
        <dbReference type="EMBL" id="CCD17083.1"/>
    </source>
</evidence>
<reference evidence="4 5" key="2">
    <citation type="journal article" date="2012" name="Proc. Natl. Acad. Sci. U.S.A.">
        <title>Antigenic diversity is generated by distinct evolutionary mechanisms in African trypanosome species.</title>
        <authorList>
            <person name="Jackson A.P."/>
            <person name="Berry A."/>
            <person name="Aslett M."/>
            <person name="Allison H.C."/>
            <person name="Burton P."/>
            <person name="Vavrova-Anderson J."/>
            <person name="Brown R."/>
            <person name="Browne H."/>
            <person name="Corton N."/>
            <person name="Hauser H."/>
            <person name="Gamble J."/>
            <person name="Gilderthorp R."/>
            <person name="Marcello L."/>
            <person name="McQuillan J."/>
            <person name="Otto T.D."/>
            <person name="Quail M.A."/>
            <person name="Sanders M.J."/>
            <person name="van Tonder A."/>
            <person name="Ginger M.L."/>
            <person name="Field M.C."/>
            <person name="Barry J.D."/>
            <person name="Hertz-Fowler C."/>
            <person name="Berriman M."/>
        </authorList>
    </citation>
    <scope>NUCLEOTIDE SEQUENCE [LARGE SCALE GENOMIC DNA]</scope>
    <source>
        <strain evidence="4 5">IL3000</strain>
    </source>
</reference>
<dbReference type="GO" id="GO:0010032">
    <property type="term" value="P:meiotic chromosome condensation"/>
    <property type="evidence" value="ECO:0007669"/>
    <property type="project" value="TreeGrafter"/>
</dbReference>
<protein>
    <submittedName>
        <fullName evidence="4">WGS project CAEQ00000000 data, annotated contig 770</fullName>
    </submittedName>
</protein>
<dbReference type="Gene3D" id="1.25.10.10">
    <property type="entry name" value="Leucine-rich Repeat Variant"/>
    <property type="match status" value="1"/>
</dbReference>